<dbReference type="NCBIfam" id="NF003828">
    <property type="entry name" value="PRK05416.1"/>
    <property type="match status" value="1"/>
</dbReference>
<protein>
    <submittedName>
        <fullName evidence="7">Nucleotide-binding protein</fullName>
    </submittedName>
</protein>
<dbReference type="Pfam" id="PF03668">
    <property type="entry name" value="RapZ-like_N"/>
    <property type="match status" value="1"/>
</dbReference>
<keyword evidence="3 4" id="KW-0342">GTP-binding</keyword>
<dbReference type="RefSeq" id="WP_150000118.1">
    <property type="nucleotide sequence ID" value="NZ_BKCL01000003.1"/>
</dbReference>
<dbReference type="EMBL" id="BKCL01000003">
    <property type="protein sequence ID" value="GEQ97690.1"/>
    <property type="molecule type" value="Genomic_DNA"/>
</dbReference>
<evidence type="ECO:0000256" key="3">
    <source>
        <dbReference type="ARBA" id="ARBA00023134"/>
    </source>
</evidence>
<dbReference type="InterPro" id="IPR005337">
    <property type="entry name" value="RapZ-like"/>
</dbReference>
<dbReference type="InterPro" id="IPR027417">
    <property type="entry name" value="P-loop_NTPase"/>
</dbReference>
<sequence>MPRPASDDRQKIIIVTGMNGAGKSTALKILEDFGYEAVDNLPLSLLNRLLKTGLDSEHPEETRPIAVGVDSRTRAFSAPEFLRQVNALQARPDYNVTVLYFDCSDEGLNQRYSETRRRHPLAMDRPVQDGITREREIMAPLKASADFIYDTSGQTIHDLKRRLGVRYALQESSGLSINVMSFGFARGVPRDADLMFDVRFLRNPNYDPDLKNLTGREKAVADYVAADANFDPFFKRISDLVLFLLPLYHQEGKSYLTIACGCTGGRHRSVFVAETLGKVLEEKGYRANIIHRDATYGHPKE</sequence>
<dbReference type="AlphaFoldDB" id="A0A5A7MNX2"/>
<evidence type="ECO:0000256" key="2">
    <source>
        <dbReference type="ARBA" id="ARBA00022840"/>
    </source>
</evidence>
<dbReference type="InterPro" id="IPR053931">
    <property type="entry name" value="RapZ_C"/>
</dbReference>
<dbReference type="PIRSF" id="PIRSF005052">
    <property type="entry name" value="P-loopkin"/>
    <property type="match status" value="1"/>
</dbReference>
<name>A0A5A7MNX2_9PROT</name>
<dbReference type="PANTHER" id="PTHR30448">
    <property type="entry name" value="RNASE ADAPTER PROTEIN RAPZ"/>
    <property type="match status" value="1"/>
</dbReference>
<dbReference type="Pfam" id="PF22740">
    <property type="entry name" value="PapZ_C"/>
    <property type="match status" value="1"/>
</dbReference>
<evidence type="ECO:0000256" key="1">
    <source>
        <dbReference type="ARBA" id="ARBA00022741"/>
    </source>
</evidence>
<dbReference type="Proteomes" id="UP000322084">
    <property type="component" value="Unassembled WGS sequence"/>
</dbReference>
<accession>A0A5A7MNX2</accession>
<feature type="domain" description="RapZ-like N-terminal" evidence="5">
    <location>
        <begin position="11"/>
        <end position="165"/>
    </location>
</feature>
<dbReference type="SUPFAM" id="SSF52540">
    <property type="entry name" value="P-loop containing nucleoside triphosphate hydrolases"/>
    <property type="match status" value="1"/>
</dbReference>
<feature type="domain" description="RapZ C-terminal" evidence="6">
    <location>
        <begin position="176"/>
        <end position="294"/>
    </location>
</feature>
<proteinExistence type="inferred from homology"/>
<keyword evidence="2 4" id="KW-0067">ATP-binding</keyword>
<evidence type="ECO:0000259" key="6">
    <source>
        <dbReference type="Pfam" id="PF22740"/>
    </source>
</evidence>
<dbReference type="HAMAP" id="MF_00636">
    <property type="entry name" value="RapZ_like"/>
    <property type="match status" value="1"/>
</dbReference>
<dbReference type="Gene3D" id="3.40.50.300">
    <property type="entry name" value="P-loop containing nucleotide triphosphate hydrolases"/>
    <property type="match status" value="1"/>
</dbReference>
<dbReference type="InterPro" id="IPR053930">
    <property type="entry name" value="RapZ-like_N"/>
</dbReference>
<gene>
    <name evidence="7" type="ORF">JCM17844_13270</name>
</gene>
<evidence type="ECO:0000313" key="7">
    <source>
        <dbReference type="EMBL" id="GEQ97690.1"/>
    </source>
</evidence>
<evidence type="ECO:0000256" key="4">
    <source>
        <dbReference type="HAMAP-Rule" id="MF_00636"/>
    </source>
</evidence>
<evidence type="ECO:0000313" key="8">
    <source>
        <dbReference type="Proteomes" id="UP000322084"/>
    </source>
</evidence>
<evidence type="ECO:0000259" key="5">
    <source>
        <dbReference type="Pfam" id="PF03668"/>
    </source>
</evidence>
<comment type="caution">
    <text evidence="7">The sequence shown here is derived from an EMBL/GenBank/DDBJ whole genome shotgun (WGS) entry which is preliminary data.</text>
</comment>
<dbReference type="GO" id="GO:0005525">
    <property type="term" value="F:GTP binding"/>
    <property type="evidence" value="ECO:0007669"/>
    <property type="project" value="UniProtKB-UniRule"/>
</dbReference>
<feature type="binding site" evidence="4">
    <location>
        <begin position="17"/>
        <end position="24"/>
    </location>
    <ligand>
        <name>ATP</name>
        <dbReference type="ChEBI" id="CHEBI:30616"/>
    </ligand>
</feature>
<keyword evidence="1 4" id="KW-0547">Nucleotide-binding</keyword>
<organism evidence="7 8">
    <name type="scientific">Iodidimonas gelatinilytica</name>
    <dbReference type="NCBI Taxonomy" id="1236966"/>
    <lineage>
        <taxon>Bacteria</taxon>
        <taxon>Pseudomonadati</taxon>
        <taxon>Pseudomonadota</taxon>
        <taxon>Alphaproteobacteria</taxon>
        <taxon>Iodidimonadales</taxon>
        <taxon>Iodidimonadaceae</taxon>
        <taxon>Iodidimonas</taxon>
    </lineage>
</organism>
<dbReference type="GO" id="GO:0005524">
    <property type="term" value="F:ATP binding"/>
    <property type="evidence" value="ECO:0007669"/>
    <property type="project" value="UniProtKB-UniRule"/>
</dbReference>
<dbReference type="PANTHER" id="PTHR30448:SF0">
    <property type="entry name" value="RNASE ADAPTER PROTEIN RAPZ"/>
    <property type="match status" value="1"/>
</dbReference>
<feature type="binding site" evidence="4">
    <location>
        <begin position="70"/>
        <end position="73"/>
    </location>
    <ligand>
        <name>GTP</name>
        <dbReference type="ChEBI" id="CHEBI:37565"/>
    </ligand>
</feature>
<reference evidence="7 8" key="1">
    <citation type="submission" date="2019-09" db="EMBL/GenBank/DDBJ databases">
        <title>NBRP : Genome information of microbial organism related human and environment.</title>
        <authorList>
            <person name="Hattori M."/>
            <person name="Oshima K."/>
            <person name="Inaba H."/>
            <person name="Suda W."/>
            <person name="Sakamoto M."/>
            <person name="Iino T."/>
            <person name="Kitahara M."/>
            <person name="Oshida Y."/>
            <person name="Iida T."/>
            <person name="Kudo T."/>
            <person name="Itoh T."/>
            <person name="Ohkuma M."/>
        </authorList>
    </citation>
    <scope>NUCLEOTIDE SEQUENCE [LARGE SCALE GENOMIC DNA]</scope>
    <source>
        <strain evidence="7 8">Hi-2</strain>
    </source>
</reference>